<dbReference type="GO" id="GO:0030246">
    <property type="term" value="F:carbohydrate binding"/>
    <property type="evidence" value="ECO:0007669"/>
    <property type="project" value="InterPro"/>
</dbReference>
<evidence type="ECO:0000313" key="2">
    <source>
        <dbReference type="Proteomes" id="UP001199355"/>
    </source>
</evidence>
<reference evidence="1 2" key="1">
    <citation type="submission" date="2021-10" db="EMBL/GenBank/DDBJ databases">
        <title>Anaerobic single-cell dispensing facilitates the cultivation of human gut bacteria.</title>
        <authorList>
            <person name="Afrizal A."/>
        </authorList>
    </citation>
    <scope>NUCLEOTIDE SEQUENCE [LARGE SCALE GENOMIC DNA]</scope>
    <source>
        <strain evidence="1 2">CLA-AA-H244</strain>
    </source>
</reference>
<name>A0AAE3DNW9_9FIRM</name>
<evidence type="ECO:0000313" key="1">
    <source>
        <dbReference type="EMBL" id="MCC2168001.1"/>
    </source>
</evidence>
<sequence length="291" mass="33228">MIYTLENDSLKVQVNSHGGELWSIQTKDGAEYLWQGDETYWKDRALNLFPYIARLTEGKYMLDGKTYEMPIHGFVNSSDLEVEEHTAQRLVLKLTDSENTREMYPFAFVYWLTYELVGNKLNVTFAVENNDKKVMYFGVGGHPGFAVPLEKGLEFEDYCLQFEAPGNPIRVGFSEDCFVNGEDSEFILSDGGKLPLAHNLFDQDAIVLTDMAKAVTLCSEKGTRSVRVSYPQMNFLGIWHMPFTDAPYVCIEPWSALPSRKGRIEDLSKQPNLVHLPAGERYENTWSIEIF</sequence>
<gene>
    <name evidence="1" type="ORF">LKD45_09890</name>
</gene>
<dbReference type="AlphaFoldDB" id="A0AAE3DNW9"/>
<dbReference type="InterPro" id="IPR014718">
    <property type="entry name" value="GH-type_carb-bd"/>
</dbReference>
<dbReference type="InterPro" id="IPR011013">
    <property type="entry name" value="Gal_mutarotase_sf_dom"/>
</dbReference>
<dbReference type="Gene3D" id="2.70.98.10">
    <property type="match status" value="1"/>
</dbReference>
<dbReference type="SUPFAM" id="SSF74650">
    <property type="entry name" value="Galactose mutarotase-like"/>
    <property type="match status" value="1"/>
</dbReference>
<dbReference type="GO" id="GO:0005975">
    <property type="term" value="P:carbohydrate metabolic process"/>
    <property type="evidence" value="ECO:0007669"/>
    <property type="project" value="InterPro"/>
</dbReference>
<dbReference type="RefSeq" id="WP_118496542.1">
    <property type="nucleotide sequence ID" value="NZ_JAJEQF010000024.1"/>
</dbReference>
<dbReference type="InterPro" id="IPR008183">
    <property type="entry name" value="Aldose_1/G6P_1-epimerase"/>
</dbReference>
<dbReference type="InterPro" id="IPR037481">
    <property type="entry name" value="LacX"/>
</dbReference>
<dbReference type="Proteomes" id="UP001199355">
    <property type="component" value="Unassembled WGS sequence"/>
</dbReference>
<dbReference type="CDD" id="cd09024">
    <property type="entry name" value="Aldose_epim_lacX"/>
    <property type="match status" value="1"/>
</dbReference>
<keyword evidence="2" id="KW-1185">Reference proteome</keyword>
<dbReference type="Pfam" id="PF01263">
    <property type="entry name" value="Aldose_epim"/>
    <property type="match status" value="1"/>
</dbReference>
<proteinExistence type="predicted"/>
<protein>
    <submittedName>
        <fullName evidence="1">Aldose 1-epimerase family protein</fullName>
    </submittedName>
</protein>
<accession>A0AAE3DNW9</accession>
<organism evidence="1 2">
    <name type="scientific">Gallintestinimicrobium propionicum</name>
    <dbReference type="NCBI Taxonomy" id="2981770"/>
    <lineage>
        <taxon>Bacteria</taxon>
        <taxon>Bacillati</taxon>
        <taxon>Bacillota</taxon>
        <taxon>Clostridia</taxon>
        <taxon>Lachnospirales</taxon>
        <taxon>Lachnospiraceae</taxon>
        <taxon>Gallintestinimicrobium</taxon>
    </lineage>
</organism>
<dbReference type="GO" id="GO:0016853">
    <property type="term" value="F:isomerase activity"/>
    <property type="evidence" value="ECO:0007669"/>
    <property type="project" value="InterPro"/>
</dbReference>
<dbReference type="EMBL" id="JAJEQF010000024">
    <property type="protein sequence ID" value="MCC2168001.1"/>
    <property type="molecule type" value="Genomic_DNA"/>
</dbReference>
<comment type="caution">
    <text evidence="1">The sequence shown here is derived from an EMBL/GenBank/DDBJ whole genome shotgun (WGS) entry which is preliminary data.</text>
</comment>